<proteinExistence type="predicted"/>
<dbReference type="Pfam" id="PF11932">
    <property type="entry name" value="DUF3450"/>
    <property type="match status" value="1"/>
</dbReference>
<feature type="coiled-coil region" evidence="1">
    <location>
        <begin position="50"/>
        <end position="112"/>
    </location>
</feature>
<gene>
    <name evidence="2" type="ORF">EVA97_01610</name>
</gene>
<dbReference type="PIRSF" id="PIRSF028069">
    <property type="entry name" value="UCP028069"/>
    <property type="match status" value="1"/>
</dbReference>
<comment type="caution">
    <text evidence="2">The sequence shown here is derived from an EMBL/GenBank/DDBJ whole genome shotgun (WGS) entry which is preliminary data.</text>
</comment>
<evidence type="ECO:0000313" key="2">
    <source>
        <dbReference type="EMBL" id="RZO28830.1"/>
    </source>
</evidence>
<protein>
    <submittedName>
        <fullName evidence="2">DUF3450 domain-containing protein</fullName>
    </submittedName>
</protein>
<dbReference type="InterPro" id="IPR016866">
    <property type="entry name" value="UCP028069"/>
</dbReference>
<dbReference type="AlphaFoldDB" id="A0A520N5S0"/>
<organism evidence="2 3">
    <name type="scientific">SAR86 cluster bacterium</name>
    <dbReference type="NCBI Taxonomy" id="2030880"/>
    <lineage>
        <taxon>Bacteria</taxon>
        <taxon>Pseudomonadati</taxon>
        <taxon>Pseudomonadota</taxon>
        <taxon>Gammaproteobacteria</taxon>
        <taxon>SAR86 cluster</taxon>
    </lineage>
</organism>
<dbReference type="EMBL" id="SHBJ01000007">
    <property type="protein sequence ID" value="RZO28830.1"/>
    <property type="molecule type" value="Genomic_DNA"/>
</dbReference>
<evidence type="ECO:0000256" key="1">
    <source>
        <dbReference type="SAM" id="Coils"/>
    </source>
</evidence>
<name>A0A520N5S0_9GAMM</name>
<keyword evidence="1" id="KW-0175">Coiled coil</keyword>
<dbReference type="Proteomes" id="UP000315283">
    <property type="component" value="Unassembled WGS sequence"/>
</dbReference>
<sequence length="263" mass="30356">MKKSSILLLVFISFNSISQEIQQNESIVPENPEALVNDSIDIQSGTIENLQKTQARIDALDTESKKLTNEYKDTVVEYEILNKYDNQLERITNNQAEEIANITKQIEDLDETNKYVLPLLERMVITLRDLIEIDVPFLIDERMARLEELEDILFKANFSTAEKFRKIYEAYQIENEYGRTIEAYSSSIDVDGINLAAQFFRLGRLNLYYMTPDGDETGYWSKDDNNWVHLGGKYSDEIDSALKIAYKQAPPDFINLPVQGVEK</sequence>
<accession>A0A520N5S0</accession>
<evidence type="ECO:0000313" key="3">
    <source>
        <dbReference type="Proteomes" id="UP000315283"/>
    </source>
</evidence>
<reference evidence="2 3" key="1">
    <citation type="submission" date="2019-02" db="EMBL/GenBank/DDBJ databases">
        <title>Prokaryotic population dynamics and viral predation in marine succession experiment using metagenomics: the confinement effect.</title>
        <authorList>
            <person name="Haro-Moreno J.M."/>
            <person name="Rodriguez-Valera F."/>
            <person name="Lopez-Perez M."/>
        </authorList>
    </citation>
    <scope>NUCLEOTIDE SEQUENCE [LARGE SCALE GENOMIC DNA]</scope>
    <source>
        <strain evidence="2">MED-G164</strain>
    </source>
</reference>